<evidence type="ECO:0000256" key="2">
    <source>
        <dbReference type="SAM" id="MobiDB-lite"/>
    </source>
</evidence>
<dbReference type="EMBL" id="LSMT01000034">
    <property type="protein sequence ID" value="PFX31593.1"/>
    <property type="molecule type" value="Genomic_DNA"/>
</dbReference>
<gene>
    <name evidence="3" type="ORF">AWC38_SpisGene3635</name>
</gene>
<organism evidence="3 4">
    <name type="scientific">Stylophora pistillata</name>
    <name type="common">Smooth cauliflower coral</name>
    <dbReference type="NCBI Taxonomy" id="50429"/>
    <lineage>
        <taxon>Eukaryota</taxon>
        <taxon>Metazoa</taxon>
        <taxon>Cnidaria</taxon>
        <taxon>Anthozoa</taxon>
        <taxon>Hexacorallia</taxon>
        <taxon>Scleractinia</taxon>
        <taxon>Astrocoeniina</taxon>
        <taxon>Pocilloporidae</taxon>
        <taxon>Stylophora</taxon>
    </lineage>
</organism>
<protein>
    <submittedName>
        <fullName evidence="3">Uncharacterized protein</fullName>
    </submittedName>
</protein>
<feature type="coiled-coil region" evidence="1">
    <location>
        <begin position="329"/>
        <end position="410"/>
    </location>
</feature>
<keyword evidence="4" id="KW-1185">Reference proteome</keyword>
<evidence type="ECO:0000313" key="4">
    <source>
        <dbReference type="Proteomes" id="UP000225706"/>
    </source>
</evidence>
<name>A0A2B4SR83_STYPI</name>
<keyword evidence="1" id="KW-0175">Coiled coil</keyword>
<accession>A0A2B4SR83</accession>
<sequence>MTSSASTSSSRKLSALTEYYDGDTESLTCSGSRLESLNFDLSRNSSLVSPTLPETFPNKPTICSDATCSFDRASWRSLLYESGTESETSTSYTSTDNYTDSGFKRVNRGGEEFVESEEKAKSAEVCISVDGAICDSGNAAVDGLSTLLFHSRMASVETPFAMLCGHTDCDEDSKFCSSPYMRNDVSVGENESVIMNSTENLSDKPRETEREIIEKKHALRNSFREIVKDARKTLRQTRENRRLHEINPRRNKCTNKQQREKGKMNNTLVNSKKDPSYKETKVKGVVQRKRVRVGSRSDKILEKRGLEIERIQVQHLITELAFWNLNVHAANVKRALSFTEEKERELDNQLEEELEKTRRKKIAERWNQNQEEKRKRLEEIRKMEAERKEKEAMDRQRRVEEAKIQRERNRMLWDSYNKVVLDNAFTRSFTFSYFPKLRLEPIERKQKEPHKITHSAKSGPMKPAHLRNFPRF</sequence>
<dbReference type="Proteomes" id="UP000225706">
    <property type="component" value="Unassembled WGS sequence"/>
</dbReference>
<feature type="region of interest" description="Disordered" evidence="2">
    <location>
        <begin position="446"/>
        <end position="472"/>
    </location>
</feature>
<reference evidence="4" key="1">
    <citation type="journal article" date="2017" name="bioRxiv">
        <title>Comparative analysis of the genomes of Stylophora pistillata and Acropora digitifera provides evidence for extensive differences between species of corals.</title>
        <authorList>
            <person name="Voolstra C.R."/>
            <person name="Li Y."/>
            <person name="Liew Y.J."/>
            <person name="Baumgarten S."/>
            <person name="Zoccola D."/>
            <person name="Flot J.-F."/>
            <person name="Tambutte S."/>
            <person name="Allemand D."/>
            <person name="Aranda M."/>
        </authorList>
    </citation>
    <scope>NUCLEOTIDE SEQUENCE [LARGE SCALE GENOMIC DNA]</scope>
</reference>
<comment type="caution">
    <text evidence="3">The sequence shown here is derived from an EMBL/GenBank/DDBJ whole genome shotgun (WGS) entry which is preliminary data.</text>
</comment>
<evidence type="ECO:0000256" key="1">
    <source>
        <dbReference type="SAM" id="Coils"/>
    </source>
</evidence>
<proteinExistence type="predicted"/>
<evidence type="ECO:0000313" key="3">
    <source>
        <dbReference type="EMBL" id="PFX31593.1"/>
    </source>
</evidence>
<dbReference type="AlphaFoldDB" id="A0A2B4SR83"/>